<feature type="transmembrane region" description="Helical" evidence="9">
    <location>
        <begin position="174"/>
        <end position="196"/>
    </location>
</feature>
<feature type="transmembrane region" description="Helical" evidence="9">
    <location>
        <begin position="70"/>
        <end position="94"/>
    </location>
</feature>
<dbReference type="HAMAP" id="MF_00024">
    <property type="entry name" value="CobD_CbiB"/>
    <property type="match status" value="1"/>
</dbReference>
<evidence type="ECO:0000256" key="8">
    <source>
        <dbReference type="ARBA" id="ARBA00023136"/>
    </source>
</evidence>
<feature type="transmembrane region" description="Helical" evidence="9">
    <location>
        <begin position="101"/>
        <end position="121"/>
    </location>
</feature>
<proteinExistence type="inferred from homology"/>
<evidence type="ECO:0000256" key="1">
    <source>
        <dbReference type="ARBA" id="ARBA00004651"/>
    </source>
</evidence>
<comment type="caution">
    <text evidence="10">The sequence shown here is derived from an EMBL/GenBank/DDBJ whole genome shotgun (WGS) entry which is preliminary data.</text>
</comment>
<keyword evidence="7 9" id="KW-1133">Transmembrane helix</keyword>
<evidence type="ECO:0000256" key="6">
    <source>
        <dbReference type="ARBA" id="ARBA00022692"/>
    </source>
</evidence>
<evidence type="ECO:0000256" key="9">
    <source>
        <dbReference type="HAMAP-Rule" id="MF_00024"/>
    </source>
</evidence>
<evidence type="ECO:0000313" key="11">
    <source>
        <dbReference type="Proteomes" id="UP001596103"/>
    </source>
</evidence>
<evidence type="ECO:0000256" key="5">
    <source>
        <dbReference type="ARBA" id="ARBA00022573"/>
    </source>
</evidence>
<keyword evidence="5 9" id="KW-0169">Cobalamin biosynthesis</keyword>
<accession>A0ABW0JAE1</accession>
<comment type="function">
    <text evidence="9">Converts cobyric acid to cobinamide by the addition of aminopropanol on the F carboxylic group.</text>
</comment>
<evidence type="ECO:0000256" key="7">
    <source>
        <dbReference type="ARBA" id="ARBA00022989"/>
    </source>
</evidence>
<keyword evidence="6 9" id="KW-0812">Transmembrane</keyword>
<evidence type="ECO:0000256" key="4">
    <source>
        <dbReference type="ARBA" id="ARBA00022475"/>
    </source>
</evidence>
<comment type="subcellular location">
    <subcellularLocation>
        <location evidence="1 9">Cell membrane</location>
        <topology evidence="1 9">Multi-pass membrane protein</topology>
    </subcellularLocation>
</comment>
<evidence type="ECO:0000256" key="2">
    <source>
        <dbReference type="ARBA" id="ARBA00004953"/>
    </source>
</evidence>
<sequence length="331" mass="34560">MAALSASTVCMLCFAGVILDAIFGEPSRFHPLVGFGRWATCVARACNPDRQAAHASEAHVHAMPVVAHALLARLAGVAAWALAVVPPVALLAVLTHRLPTMLSWTLHVAALWFALGARSLIDHIAPVEQALRAGDLAKARALTARVVTRDLSDADEPAVARAAIESALENGNDAIFGALFWFAVAGGPGALAFRLVNTLDAMWGYRTPRFRYFGWAAARLDDAANFLPARLTALTYALCGNFRLAVACWRTQASAWDSPNAGPVMASGAGSLNVACGGAAWYHGVLEARPALGCGHGPGAADVGRALSLVKRSIVAWLAVMALLATASALV</sequence>
<keyword evidence="4 9" id="KW-1003">Cell membrane</keyword>
<dbReference type="PANTHER" id="PTHR34308:SF1">
    <property type="entry name" value="COBALAMIN BIOSYNTHESIS PROTEIN CBIB"/>
    <property type="match status" value="1"/>
</dbReference>
<organism evidence="10 11">
    <name type="scientific">Paraburkholderia denitrificans</name>
    <dbReference type="NCBI Taxonomy" id="694025"/>
    <lineage>
        <taxon>Bacteria</taxon>
        <taxon>Pseudomonadati</taxon>
        <taxon>Pseudomonadota</taxon>
        <taxon>Betaproteobacteria</taxon>
        <taxon>Burkholderiales</taxon>
        <taxon>Burkholderiaceae</taxon>
        <taxon>Paraburkholderia</taxon>
    </lineage>
</organism>
<comment type="pathway">
    <text evidence="2 9">Cofactor biosynthesis; adenosylcobalamin biosynthesis.</text>
</comment>
<dbReference type="EMBL" id="JBHSMP010000016">
    <property type="protein sequence ID" value="MFC5430003.1"/>
    <property type="molecule type" value="Genomic_DNA"/>
</dbReference>
<dbReference type="InterPro" id="IPR004485">
    <property type="entry name" value="Cobalamin_biosynth_CobD/CbiB"/>
</dbReference>
<evidence type="ECO:0000313" key="10">
    <source>
        <dbReference type="EMBL" id="MFC5430003.1"/>
    </source>
</evidence>
<keyword evidence="8 9" id="KW-0472">Membrane</keyword>
<feature type="transmembrane region" description="Helical" evidence="9">
    <location>
        <begin position="314"/>
        <end position="330"/>
    </location>
</feature>
<evidence type="ECO:0000256" key="3">
    <source>
        <dbReference type="ARBA" id="ARBA00006263"/>
    </source>
</evidence>
<dbReference type="Proteomes" id="UP001596103">
    <property type="component" value="Unassembled WGS sequence"/>
</dbReference>
<dbReference type="PANTHER" id="PTHR34308">
    <property type="entry name" value="COBALAMIN BIOSYNTHESIS PROTEIN CBIB"/>
    <property type="match status" value="1"/>
</dbReference>
<keyword evidence="11" id="KW-1185">Reference proteome</keyword>
<protein>
    <recommendedName>
        <fullName evidence="9">Cobalamin biosynthesis protein CobD</fullName>
    </recommendedName>
</protein>
<gene>
    <name evidence="9" type="primary">cobD</name>
    <name evidence="10" type="ORF">ACFPTO_14505</name>
</gene>
<comment type="caution">
    <text evidence="9">Lacks conserved residue(s) required for the propagation of feature annotation.</text>
</comment>
<dbReference type="Pfam" id="PF03186">
    <property type="entry name" value="CobD_Cbib"/>
    <property type="match status" value="1"/>
</dbReference>
<comment type="similarity">
    <text evidence="3 9">Belongs to the CobD/CbiB family.</text>
</comment>
<reference evidence="11" key="1">
    <citation type="journal article" date="2019" name="Int. J. Syst. Evol. Microbiol.">
        <title>The Global Catalogue of Microorganisms (GCM) 10K type strain sequencing project: providing services to taxonomists for standard genome sequencing and annotation.</title>
        <authorList>
            <consortium name="The Broad Institute Genomics Platform"/>
            <consortium name="The Broad Institute Genome Sequencing Center for Infectious Disease"/>
            <person name="Wu L."/>
            <person name="Ma J."/>
        </authorList>
    </citation>
    <scope>NUCLEOTIDE SEQUENCE [LARGE SCALE GENOMIC DNA]</scope>
    <source>
        <strain evidence="11">CCUG 56042</strain>
    </source>
</reference>
<dbReference type="RefSeq" id="WP_377712123.1">
    <property type="nucleotide sequence ID" value="NZ_JBHSMP010000016.1"/>
</dbReference>
<name>A0ABW0JAE1_9BURK</name>